<comment type="caution">
    <text evidence="2">The sequence shown here is derived from an EMBL/GenBank/DDBJ whole genome shotgun (WGS) entry which is preliminary data.</text>
</comment>
<evidence type="ECO:0000313" key="2">
    <source>
        <dbReference type="EMBL" id="KAG2177224.1"/>
    </source>
</evidence>
<dbReference type="Proteomes" id="UP000654370">
    <property type="component" value="Unassembled WGS sequence"/>
</dbReference>
<dbReference type="GO" id="GO:0008832">
    <property type="term" value="F:dGTPase activity"/>
    <property type="evidence" value="ECO:0007669"/>
    <property type="project" value="TreeGrafter"/>
</dbReference>
<dbReference type="PANTHER" id="PTHR11373:SF4">
    <property type="entry name" value="DEOXYNUCLEOSIDE TRIPHOSPHATE TRIPHOSPHOHYDROLASE SAMHD1"/>
    <property type="match status" value="1"/>
</dbReference>
<dbReference type="InterPro" id="IPR006674">
    <property type="entry name" value="HD_domain"/>
</dbReference>
<dbReference type="OrthoDB" id="9991235at2759"/>
<dbReference type="Pfam" id="PF01966">
    <property type="entry name" value="HD"/>
    <property type="match status" value="1"/>
</dbReference>
<dbReference type="CDD" id="cd00077">
    <property type="entry name" value="HDc"/>
    <property type="match status" value="1"/>
</dbReference>
<proteinExistence type="predicted"/>
<accession>A0A8H7PN13</accession>
<reference evidence="2" key="1">
    <citation type="submission" date="2020-12" db="EMBL/GenBank/DDBJ databases">
        <title>Metabolic potential, ecology and presence of endohyphal bacteria is reflected in genomic diversity of Mucoromycotina.</title>
        <authorList>
            <person name="Muszewska A."/>
            <person name="Okrasinska A."/>
            <person name="Steczkiewicz K."/>
            <person name="Drgas O."/>
            <person name="Orlowska M."/>
            <person name="Perlinska-Lenart U."/>
            <person name="Aleksandrzak-Piekarczyk T."/>
            <person name="Szatraj K."/>
            <person name="Zielenkiewicz U."/>
            <person name="Pilsyk S."/>
            <person name="Malc E."/>
            <person name="Mieczkowski P."/>
            <person name="Kruszewska J.S."/>
            <person name="Biernat P."/>
            <person name="Pawlowska J."/>
        </authorList>
    </citation>
    <scope>NUCLEOTIDE SEQUENCE</scope>
    <source>
        <strain evidence="2">WA0000067209</strain>
    </source>
</reference>
<keyword evidence="3" id="KW-1185">Reference proteome</keyword>
<dbReference type="Gene3D" id="3.30.70.2760">
    <property type="match status" value="1"/>
</dbReference>
<evidence type="ECO:0000313" key="3">
    <source>
        <dbReference type="Proteomes" id="UP000654370"/>
    </source>
</evidence>
<organism evidence="2 3">
    <name type="scientific">Mortierella isabellina</name>
    <name type="common">Filamentous fungus</name>
    <name type="synonym">Umbelopsis isabellina</name>
    <dbReference type="NCBI Taxonomy" id="91625"/>
    <lineage>
        <taxon>Eukaryota</taxon>
        <taxon>Fungi</taxon>
        <taxon>Fungi incertae sedis</taxon>
        <taxon>Mucoromycota</taxon>
        <taxon>Mucoromycotina</taxon>
        <taxon>Umbelopsidomycetes</taxon>
        <taxon>Umbelopsidales</taxon>
        <taxon>Umbelopsidaceae</taxon>
        <taxon>Umbelopsis</taxon>
    </lineage>
</organism>
<sequence>MISQLSNDSNLLNSGEMSRELSRTSSVFDESYKIINDPIHGHIKLDQGTIDFIDTVQFQRLRDLKQLGSAYFVFPGGSHHRFEHSIGKWPARHSIINRFITTFVYFDFQTDGLVLLGVGHLSHTLINKFRGEQPELEITDDEVQCVTLAGLCHDLGHGPFSHVFDSEFMPRARPGFKWSHEDASEMMLDYLIDDNHIDLEKHQINLIKDLIAGTPRSKSQYDERAFLFDIVANKRNSVDVDKFDYIERDCYNLGIKSSYDTKRLMWFTRVVDNQICYHHKEAYNLFELFHTRYSLFKRIYTHRVGKAIELMITDALLAADEHFGISKAVDNGEDYLNLTDDILRSIERSKEDELAPARHIMKRIRTRDLYKFVDEYLIPKDLIEFLGKDKINAREIIGHQEDNAHLSEDDVLVEFLKINYAMKDNNPVDSIKFYNRWDRGEGLSRSFFIPKEQVSYMVPSQFQEIIVRIYTRDSSKVGTVQRAFRRLLKTFDAKMPRNSPSAITPNAALELPEDFASPRKRRFDAGMDPIERYAPNKIVKEWSLKKAHSIL</sequence>
<dbReference type="Gene3D" id="1.10.3210.10">
    <property type="entry name" value="Hypothetical protein af1432"/>
    <property type="match status" value="2"/>
</dbReference>
<evidence type="ECO:0000259" key="1">
    <source>
        <dbReference type="Pfam" id="PF01966"/>
    </source>
</evidence>
<name>A0A8H7PN13_MORIS</name>
<dbReference type="PANTHER" id="PTHR11373">
    <property type="entry name" value="DEOXYNUCLEOSIDE TRIPHOSPHATE TRIPHOSPHOHYDROLASE"/>
    <property type="match status" value="1"/>
</dbReference>
<gene>
    <name evidence="2" type="ORF">INT43_007881</name>
</gene>
<feature type="domain" description="HD" evidence="1">
    <location>
        <begin position="117"/>
        <end position="220"/>
    </location>
</feature>
<dbReference type="EMBL" id="JAEPQZ010000009">
    <property type="protein sequence ID" value="KAG2177224.1"/>
    <property type="molecule type" value="Genomic_DNA"/>
</dbReference>
<protein>
    <recommendedName>
        <fullName evidence="1">HD domain-containing protein</fullName>
    </recommendedName>
</protein>
<dbReference type="SUPFAM" id="SSF109604">
    <property type="entry name" value="HD-domain/PDEase-like"/>
    <property type="match status" value="1"/>
</dbReference>
<dbReference type="InterPro" id="IPR050135">
    <property type="entry name" value="dGTPase-like"/>
</dbReference>
<dbReference type="AlphaFoldDB" id="A0A8H7PN13"/>
<dbReference type="GO" id="GO:0005634">
    <property type="term" value="C:nucleus"/>
    <property type="evidence" value="ECO:0007669"/>
    <property type="project" value="TreeGrafter"/>
</dbReference>
<dbReference type="InterPro" id="IPR003607">
    <property type="entry name" value="HD/PDEase_dom"/>
</dbReference>
<dbReference type="GO" id="GO:0006203">
    <property type="term" value="P:dGTP catabolic process"/>
    <property type="evidence" value="ECO:0007669"/>
    <property type="project" value="TreeGrafter"/>
</dbReference>